<evidence type="ECO:0008006" key="3">
    <source>
        <dbReference type="Google" id="ProtNLM"/>
    </source>
</evidence>
<name>A0ABY1AZ46_9HYPH</name>
<proteinExistence type="predicted"/>
<feature type="non-terminal residue" evidence="1">
    <location>
        <position position="1"/>
    </location>
</feature>
<sequence>RFRFEAGDQLLVVDKAIEEVVSFVG</sequence>
<gene>
    <name evidence="1" type="ORF">SAMN05216228_11241</name>
</gene>
<accession>A0ABY1AZ46</accession>
<protein>
    <recommendedName>
        <fullName evidence="3">Co-chaperone GroES</fullName>
    </recommendedName>
</protein>
<reference evidence="1 2" key="1">
    <citation type="submission" date="2016-10" db="EMBL/GenBank/DDBJ databases">
        <authorList>
            <person name="Varghese N."/>
            <person name="Submissions S."/>
        </authorList>
    </citation>
    <scope>NUCLEOTIDE SEQUENCE [LARGE SCALE GENOMIC DNA]</scope>
    <source>
        <strain evidence="1 2">CGMCC 1.7071</strain>
    </source>
</reference>
<comment type="caution">
    <text evidence="1">The sequence shown here is derived from an EMBL/GenBank/DDBJ whole genome shotgun (WGS) entry which is preliminary data.</text>
</comment>
<organism evidence="1 2">
    <name type="scientific">Rhizobium tibeticum</name>
    <dbReference type="NCBI Taxonomy" id="501024"/>
    <lineage>
        <taxon>Bacteria</taxon>
        <taxon>Pseudomonadati</taxon>
        <taxon>Pseudomonadota</taxon>
        <taxon>Alphaproteobacteria</taxon>
        <taxon>Hyphomicrobiales</taxon>
        <taxon>Rhizobiaceae</taxon>
        <taxon>Rhizobium/Agrobacterium group</taxon>
        <taxon>Rhizobium</taxon>
    </lineage>
</organism>
<evidence type="ECO:0000313" key="2">
    <source>
        <dbReference type="Proteomes" id="UP000198939"/>
    </source>
</evidence>
<keyword evidence="2" id="KW-1185">Reference proteome</keyword>
<dbReference type="EMBL" id="FOCV01000124">
    <property type="protein sequence ID" value="SEP36793.1"/>
    <property type="molecule type" value="Genomic_DNA"/>
</dbReference>
<dbReference type="Proteomes" id="UP000198939">
    <property type="component" value="Unassembled WGS sequence"/>
</dbReference>
<evidence type="ECO:0000313" key="1">
    <source>
        <dbReference type="EMBL" id="SEP36793.1"/>
    </source>
</evidence>